<dbReference type="AlphaFoldDB" id="A0AAU7DE33"/>
<sequence>MPRSDLQSFHIVPHVLHIHADLSGPGECQQTGPSAVGHVEVQTAIFDVRLASFSGPNLNLPDVLILVVLPQMQGQADPKHCAA</sequence>
<organism evidence="1">
    <name type="scientific">Telmatobacter sp. DSM 110680</name>
    <dbReference type="NCBI Taxonomy" id="3036704"/>
    <lineage>
        <taxon>Bacteria</taxon>
        <taxon>Pseudomonadati</taxon>
        <taxon>Acidobacteriota</taxon>
        <taxon>Terriglobia</taxon>
        <taxon>Terriglobales</taxon>
        <taxon>Acidobacteriaceae</taxon>
        <taxon>Telmatobacter</taxon>
    </lineage>
</organism>
<name>A0AAU7DE33_9BACT</name>
<accession>A0AAU7DE33</accession>
<evidence type="ECO:0000313" key="1">
    <source>
        <dbReference type="EMBL" id="XBH15641.1"/>
    </source>
</evidence>
<dbReference type="RefSeq" id="WP_348260875.1">
    <property type="nucleotide sequence ID" value="NZ_CP121196.1"/>
</dbReference>
<dbReference type="EMBL" id="CP121196">
    <property type="protein sequence ID" value="XBH15641.1"/>
    <property type="molecule type" value="Genomic_DNA"/>
</dbReference>
<reference evidence="1" key="1">
    <citation type="submission" date="2023-03" db="EMBL/GenBank/DDBJ databases">
        <title>Edaphobacter sp.</title>
        <authorList>
            <person name="Huber K.J."/>
            <person name="Papendorf J."/>
            <person name="Pilke C."/>
            <person name="Bunk B."/>
            <person name="Sproeer C."/>
            <person name="Pester M."/>
        </authorList>
    </citation>
    <scope>NUCLEOTIDE SEQUENCE</scope>
    <source>
        <strain evidence="1">DSM 110680</strain>
    </source>
</reference>
<proteinExistence type="predicted"/>
<gene>
    <name evidence="1" type="ORF">P8935_13790</name>
</gene>
<protein>
    <submittedName>
        <fullName evidence="1">Uncharacterized protein</fullName>
    </submittedName>
</protein>